<dbReference type="AlphaFoldDB" id="A0A9P1IZ40"/>
<dbReference type="EMBL" id="CANHGI010000006">
    <property type="protein sequence ID" value="CAI5455044.1"/>
    <property type="molecule type" value="Genomic_DNA"/>
</dbReference>
<evidence type="ECO:0000313" key="1">
    <source>
        <dbReference type="EMBL" id="CAI5455044.1"/>
    </source>
</evidence>
<evidence type="ECO:0000313" key="2">
    <source>
        <dbReference type="Proteomes" id="UP001152747"/>
    </source>
</evidence>
<sequence length="86" mass="9905">MTYAEKINFFKMAVEEIEPILKVDKRKGKFFRSSVVLMDIMNILQCLDLSGIFINHIQIVNDKYDEIVDLFADIGYELVPVPSPPP</sequence>
<keyword evidence="2" id="KW-1185">Reference proteome</keyword>
<accession>A0A9P1IZ40</accession>
<name>A0A9P1IZ40_9PELO</name>
<proteinExistence type="predicted"/>
<reference evidence="1" key="1">
    <citation type="submission" date="2022-11" db="EMBL/GenBank/DDBJ databases">
        <authorList>
            <person name="Kikuchi T."/>
        </authorList>
    </citation>
    <scope>NUCLEOTIDE SEQUENCE</scope>
    <source>
        <strain evidence="1">PS1010</strain>
    </source>
</reference>
<gene>
    <name evidence="1" type="ORF">CAMP_LOCUS17681</name>
</gene>
<dbReference type="Proteomes" id="UP001152747">
    <property type="component" value="Unassembled WGS sequence"/>
</dbReference>
<protein>
    <submittedName>
        <fullName evidence="1">Uncharacterized protein</fullName>
    </submittedName>
</protein>
<organism evidence="1 2">
    <name type="scientific">Caenorhabditis angaria</name>
    <dbReference type="NCBI Taxonomy" id="860376"/>
    <lineage>
        <taxon>Eukaryota</taxon>
        <taxon>Metazoa</taxon>
        <taxon>Ecdysozoa</taxon>
        <taxon>Nematoda</taxon>
        <taxon>Chromadorea</taxon>
        <taxon>Rhabditida</taxon>
        <taxon>Rhabditina</taxon>
        <taxon>Rhabditomorpha</taxon>
        <taxon>Rhabditoidea</taxon>
        <taxon>Rhabditidae</taxon>
        <taxon>Peloderinae</taxon>
        <taxon>Caenorhabditis</taxon>
    </lineage>
</organism>
<comment type="caution">
    <text evidence="1">The sequence shown here is derived from an EMBL/GenBank/DDBJ whole genome shotgun (WGS) entry which is preliminary data.</text>
</comment>